<name>A0AAD5T4E4_9FUNG</name>
<dbReference type="EMBL" id="JADGJH010000375">
    <property type="protein sequence ID" value="KAJ3130607.1"/>
    <property type="molecule type" value="Genomic_DNA"/>
</dbReference>
<feature type="region of interest" description="Disordered" evidence="1">
    <location>
        <begin position="317"/>
        <end position="336"/>
    </location>
</feature>
<dbReference type="Proteomes" id="UP001211907">
    <property type="component" value="Unassembled WGS sequence"/>
</dbReference>
<feature type="compositionally biased region" description="Polar residues" evidence="1">
    <location>
        <begin position="92"/>
        <end position="105"/>
    </location>
</feature>
<feature type="region of interest" description="Disordered" evidence="1">
    <location>
        <begin position="142"/>
        <end position="161"/>
    </location>
</feature>
<proteinExistence type="predicted"/>
<evidence type="ECO:0000313" key="2">
    <source>
        <dbReference type="EMBL" id="KAJ3130607.1"/>
    </source>
</evidence>
<evidence type="ECO:0000256" key="1">
    <source>
        <dbReference type="SAM" id="MobiDB-lite"/>
    </source>
</evidence>
<dbReference type="AlphaFoldDB" id="A0AAD5T4E4"/>
<feature type="region of interest" description="Disordered" evidence="1">
    <location>
        <begin position="78"/>
        <end position="108"/>
    </location>
</feature>
<keyword evidence="3" id="KW-1185">Reference proteome</keyword>
<gene>
    <name evidence="2" type="ORF">HK100_007873</name>
</gene>
<reference evidence="2" key="1">
    <citation type="submission" date="2020-05" db="EMBL/GenBank/DDBJ databases">
        <title>Phylogenomic resolution of chytrid fungi.</title>
        <authorList>
            <person name="Stajich J.E."/>
            <person name="Amses K."/>
            <person name="Simmons R."/>
            <person name="Seto K."/>
            <person name="Myers J."/>
            <person name="Bonds A."/>
            <person name="Quandt C.A."/>
            <person name="Barry K."/>
            <person name="Liu P."/>
            <person name="Grigoriev I."/>
            <person name="Longcore J.E."/>
            <person name="James T.Y."/>
        </authorList>
    </citation>
    <scope>NUCLEOTIDE SEQUENCE</scope>
    <source>
        <strain evidence="2">JEL0513</strain>
    </source>
</reference>
<organism evidence="2 3">
    <name type="scientific">Physocladia obscura</name>
    <dbReference type="NCBI Taxonomy" id="109957"/>
    <lineage>
        <taxon>Eukaryota</taxon>
        <taxon>Fungi</taxon>
        <taxon>Fungi incertae sedis</taxon>
        <taxon>Chytridiomycota</taxon>
        <taxon>Chytridiomycota incertae sedis</taxon>
        <taxon>Chytridiomycetes</taxon>
        <taxon>Chytridiales</taxon>
        <taxon>Chytriomycetaceae</taxon>
        <taxon>Physocladia</taxon>
    </lineage>
</organism>
<evidence type="ECO:0000313" key="3">
    <source>
        <dbReference type="Proteomes" id="UP001211907"/>
    </source>
</evidence>
<feature type="non-terminal residue" evidence="2">
    <location>
        <position position="1"/>
    </location>
</feature>
<sequence>MDTRTEGPTTKKRRISLALLPSLSSTRSTSYIHTALGIPLNQNQANSNQITLRPTNTSQTTAPFNRLFSLALKPSVNQSASLQHDSQETQESRSSCNHSAQSTTEGKIHISASVASSKQLAEPMAEPMAYSSSKSILYQDSENSHLNRRKEHLNRPNDYSTGYSDFEDVSLARIKARRASNLHCLIPSDTRRSVPLTSIVSQERAPHPSILLPSTRINGQDKTVTAGLQDEGDPWEWKPPPPLVKYTQMSNEPAAHSAEDFIVYRDSSALSGTDGQSALFSKPKVAHLLVDRTNIPPVKSVSSNEWAVAKSLAYMPKRSAHTPRASTASKKQRRGVSIMSRLSLRVSYPFQTDNDSDDSSSSRGSTGIPRDLAEAAIDLDEDIEEEADELCEADVHVDKDEDEEAARDYRPFQQFFEEEGCEEIIRNYQKFTAGSDVVIKLSGELWIDDTKTHVVIDEETRALMKKLGIAEKMSVGKRGYVIIGKRLEMKLHTLLAAPKKDLDFHSLLEKSWKGKKENLEVLHLDDCPYNFNVANLLWHSKEANKLLHLTHTSPNGKLFHSGASIKGYMEYGTSCSTALEARHAIDVLKISNVDIIYRELVFSYGLNLRYPSFDILLARKHLYKHKPGHKGKPRKARGCITLLEWDKAGNGLKAAVTASKYPFDEQLDVLVKYEGRKVSYTFII</sequence>
<protein>
    <submittedName>
        <fullName evidence="2">Uncharacterized protein</fullName>
    </submittedName>
</protein>
<feature type="region of interest" description="Disordered" evidence="1">
    <location>
        <begin position="349"/>
        <end position="370"/>
    </location>
</feature>
<comment type="caution">
    <text evidence="2">The sequence shown here is derived from an EMBL/GenBank/DDBJ whole genome shotgun (WGS) entry which is preliminary data.</text>
</comment>
<accession>A0AAD5T4E4</accession>